<feature type="compositionally biased region" description="Gly residues" evidence="1">
    <location>
        <begin position="48"/>
        <end position="57"/>
    </location>
</feature>
<name>A0A8S3YXH8_9EUPU</name>
<evidence type="ECO:0000313" key="2">
    <source>
        <dbReference type="EMBL" id="CAG5119870.1"/>
    </source>
</evidence>
<feature type="non-terminal residue" evidence="2">
    <location>
        <position position="57"/>
    </location>
</feature>
<protein>
    <submittedName>
        <fullName evidence="2">Uncharacterized protein</fullName>
    </submittedName>
</protein>
<feature type="non-terminal residue" evidence="2">
    <location>
        <position position="1"/>
    </location>
</feature>
<accession>A0A8S3YXH8</accession>
<organism evidence="2 3">
    <name type="scientific">Candidula unifasciata</name>
    <dbReference type="NCBI Taxonomy" id="100452"/>
    <lineage>
        <taxon>Eukaryota</taxon>
        <taxon>Metazoa</taxon>
        <taxon>Spiralia</taxon>
        <taxon>Lophotrochozoa</taxon>
        <taxon>Mollusca</taxon>
        <taxon>Gastropoda</taxon>
        <taxon>Heterobranchia</taxon>
        <taxon>Euthyneura</taxon>
        <taxon>Panpulmonata</taxon>
        <taxon>Eupulmonata</taxon>
        <taxon>Stylommatophora</taxon>
        <taxon>Helicina</taxon>
        <taxon>Helicoidea</taxon>
        <taxon>Geomitridae</taxon>
        <taxon>Candidula</taxon>
    </lineage>
</organism>
<dbReference type="AlphaFoldDB" id="A0A8S3YXH8"/>
<feature type="region of interest" description="Disordered" evidence="1">
    <location>
        <begin position="1"/>
        <end position="57"/>
    </location>
</feature>
<comment type="caution">
    <text evidence="2">The sequence shown here is derived from an EMBL/GenBank/DDBJ whole genome shotgun (WGS) entry which is preliminary data.</text>
</comment>
<proteinExistence type="predicted"/>
<keyword evidence="3" id="KW-1185">Reference proteome</keyword>
<feature type="compositionally biased region" description="Low complexity" evidence="1">
    <location>
        <begin position="36"/>
        <end position="47"/>
    </location>
</feature>
<sequence>IPDWGKPTRLLSTDTGSLPAGPVLAGSSPSREDVGAEVVSSSAAGSQYSGGIGEWMA</sequence>
<dbReference type="Proteomes" id="UP000678393">
    <property type="component" value="Unassembled WGS sequence"/>
</dbReference>
<dbReference type="EMBL" id="CAJHNH020000784">
    <property type="protein sequence ID" value="CAG5119870.1"/>
    <property type="molecule type" value="Genomic_DNA"/>
</dbReference>
<evidence type="ECO:0000313" key="3">
    <source>
        <dbReference type="Proteomes" id="UP000678393"/>
    </source>
</evidence>
<evidence type="ECO:0000256" key="1">
    <source>
        <dbReference type="SAM" id="MobiDB-lite"/>
    </source>
</evidence>
<gene>
    <name evidence="2" type="ORF">CUNI_LOCUS5428</name>
</gene>
<reference evidence="2" key="1">
    <citation type="submission" date="2021-04" db="EMBL/GenBank/DDBJ databases">
        <authorList>
            <consortium name="Molecular Ecology Group"/>
        </authorList>
    </citation>
    <scope>NUCLEOTIDE SEQUENCE</scope>
</reference>